<sequence length="45" mass="5030">MAPFAIPPFPFNGQIESYAIPPSMARLRIAPSVVTTFASTFFKRR</sequence>
<feature type="non-terminal residue" evidence="1">
    <location>
        <position position="45"/>
    </location>
</feature>
<keyword evidence="2" id="KW-1185">Reference proteome</keyword>
<accession>A0A392VLE7</accession>
<protein>
    <submittedName>
        <fullName evidence="1">Uncharacterized protein</fullName>
    </submittedName>
</protein>
<comment type="caution">
    <text evidence="1">The sequence shown here is derived from an EMBL/GenBank/DDBJ whole genome shotgun (WGS) entry which is preliminary data.</text>
</comment>
<evidence type="ECO:0000313" key="1">
    <source>
        <dbReference type="EMBL" id="MCI89228.1"/>
    </source>
</evidence>
<organism evidence="1 2">
    <name type="scientific">Trifolium medium</name>
    <dbReference type="NCBI Taxonomy" id="97028"/>
    <lineage>
        <taxon>Eukaryota</taxon>
        <taxon>Viridiplantae</taxon>
        <taxon>Streptophyta</taxon>
        <taxon>Embryophyta</taxon>
        <taxon>Tracheophyta</taxon>
        <taxon>Spermatophyta</taxon>
        <taxon>Magnoliopsida</taxon>
        <taxon>eudicotyledons</taxon>
        <taxon>Gunneridae</taxon>
        <taxon>Pentapetalae</taxon>
        <taxon>rosids</taxon>
        <taxon>fabids</taxon>
        <taxon>Fabales</taxon>
        <taxon>Fabaceae</taxon>
        <taxon>Papilionoideae</taxon>
        <taxon>50 kb inversion clade</taxon>
        <taxon>NPAAA clade</taxon>
        <taxon>Hologalegina</taxon>
        <taxon>IRL clade</taxon>
        <taxon>Trifolieae</taxon>
        <taxon>Trifolium</taxon>
    </lineage>
</organism>
<proteinExistence type="predicted"/>
<name>A0A392VLE7_9FABA</name>
<dbReference type="EMBL" id="LXQA011214444">
    <property type="protein sequence ID" value="MCI89228.1"/>
    <property type="molecule type" value="Genomic_DNA"/>
</dbReference>
<evidence type="ECO:0000313" key="2">
    <source>
        <dbReference type="Proteomes" id="UP000265520"/>
    </source>
</evidence>
<dbReference type="AlphaFoldDB" id="A0A392VLE7"/>
<dbReference type="Proteomes" id="UP000265520">
    <property type="component" value="Unassembled WGS sequence"/>
</dbReference>
<reference evidence="1 2" key="1">
    <citation type="journal article" date="2018" name="Front. Plant Sci.">
        <title>Red Clover (Trifolium pratense) and Zigzag Clover (T. medium) - A Picture of Genomic Similarities and Differences.</title>
        <authorList>
            <person name="Dluhosova J."/>
            <person name="Istvanek J."/>
            <person name="Nedelnik J."/>
            <person name="Repkova J."/>
        </authorList>
    </citation>
    <scope>NUCLEOTIDE SEQUENCE [LARGE SCALE GENOMIC DNA]</scope>
    <source>
        <strain evidence="2">cv. 10/8</strain>
        <tissue evidence="1">Leaf</tissue>
    </source>
</reference>